<sequence length="608" mass="67096">MAPPNLEAPARNNSYTILPSAVEEEEEEETSFPDEDTATIPKKSDEDVCSDDIEVVVPPDGGWGWVIVFASFMCNVIVDGIIFSYGMFLEGIAIEFGVTRARAALVGSLMSGFYLIVGPFASAIANKFGFRLVAILGSVLGAIAFVLSSFATNVEFLCITYGLLGGIGFGFIYVPAVITIGFYFEKWRALATGIGVCGSGIGTFLFAPLSKSLINTLGWRNALLIQAAIVLSCVIFGILFRPLKPRKLKDLDKEEDREIKAELMLDYGKTYAKLTDAMKHHSHRYSLSSLHGKSKDHLKLCDVYHTIHHMPLRNDVPINERRLSVPFMVSQNEKKAVLPEDMNRPLYRDDIFFGQSLTRLPQYTSQRSFDYNLAVTRLPPKQDILEEKTRSCKLYPEAVRRVLTTMLDFSLLKSPSFLILAIGGFFTMMGFYVPFMYLVERATGHMPEQTAVLLISTVGIANTMGRVLCGVLSSFPSVNALFVTNTALTIGGLITILSGISLTQEYQFFYSVVFGLAISCFASLRSIIVVDLLGLEKLTNAFGLLLLFQGVAAVIGAPLAGAFTDITGSFDATFYLSGSMILISAIMCYPLNWINQWERRRSKNLESI</sequence>
<dbReference type="SUPFAM" id="SSF103473">
    <property type="entry name" value="MFS general substrate transporter"/>
    <property type="match status" value="1"/>
</dbReference>
<feature type="transmembrane region" description="Helical" evidence="3">
    <location>
        <begin position="132"/>
        <end position="151"/>
    </location>
</feature>
<comment type="subcellular location">
    <subcellularLocation>
        <location evidence="1">Membrane</location>
        <topology evidence="1">Multi-pass membrane protein</topology>
    </subcellularLocation>
</comment>
<keyword evidence="6" id="KW-1185">Reference proteome</keyword>
<dbReference type="InterPro" id="IPR036259">
    <property type="entry name" value="MFS_trans_sf"/>
</dbReference>
<evidence type="ECO:0000256" key="2">
    <source>
        <dbReference type="SAM" id="MobiDB-lite"/>
    </source>
</evidence>
<feature type="domain" description="Major facilitator superfamily (MFS) profile" evidence="4">
    <location>
        <begin position="64"/>
        <end position="596"/>
    </location>
</feature>
<dbReference type="InterPro" id="IPR020846">
    <property type="entry name" value="MFS_dom"/>
</dbReference>
<reference evidence="5 6" key="1">
    <citation type="submission" date="2024-05" db="EMBL/GenBank/DDBJ databases">
        <title>Genetic variation in Jamaican populations of the coffee berry borer (Hypothenemus hampei).</title>
        <authorList>
            <person name="Errbii M."/>
            <person name="Myrie A."/>
        </authorList>
    </citation>
    <scope>NUCLEOTIDE SEQUENCE [LARGE SCALE GENOMIC DNA]</scope>
    <source>
        <strain evidence="5">JA-Hopewell-2020-01-JO</strain>
        <tissue evidence="5">Whole body</tissue>
    </source>
</reference>
<evidence type="ECO:0000313" key="5">
    <source>
        <dbReference type="EMBL" id="KAL1491788.1"/>
    </source>
</evidence>
<proteinExistence type="predicted"/>
<feature type="transmembrane region" description="Helical" evidence="3">
    <location>
        <begin position="63"/>
        <end position="83"/>
    </location>
</feature>
<dbReference type="Gene3D" id="1.20.1250.20">
    <property type="entry name" value="MFS general substrate transporter like domains"/>
    <property type="match status" value="2"/>
</dbReference>
<dbReference type="PANTHER" id="PTHR11360">
    <property type="entry name" value="MONOCARBOXYLATE TRANSPORTER"/>
    <property type="match status" value="1"/>
</dbReference>
<dbReference type="AlphaFoldDB" id="A0ABD1EB58"/>
<feature type="transmembrane region" description="Helical" evidence="3">
    <location>
        <begin position="417"/>
        <end position="439"/>
    </location>
</feature>
<feature type="transmembrane region" description="Helical" evidence="3">
    <location>
        <begin position="542"/>
        <end position="562"/>
    </location>
</feature>
<dbReference type="CDD" id="cd17352">
    <property type="entry name" value="MFS_MCT_SLC16"/>
    <property type="match status" value="1"/>
</dbReference>
<keyword evidence="3" id="KW-1133">Transmembrane helix</keyword>
<evidence type="ECO:0000259" key="4">
    <source>
        <dbReference type="PROSITE" id="PS50850"/>
    </source>
</evidence>
<dbReference type="Proteomes" id="UP001566132">
    <property type="component" value="Unassembled WGS sequence"/>
</dbReference>
<feature type="transmembrane region" description="Helical" evidence="3">
    <location>
        <begin position="508"/>
        <end position="530"/>
    </location>
</feature>
<gene>
    <name evidence="5" type="ORF">ABEB36_012332</name>
</gene>
<dbReference type="PANTHER" id="PTHR11360:SF238">
    <property type="entry name" value="SD10469P"/>
    <property type="match status" value="1"/>
</dbReference>
<dbReference type="PROSITE" id="PS50850">
    <property type="entry name" value="MFS"/>
    <property type="match status" value="1"/>
</dbReference>
<organism evidence="5 6">
    <name type="scientific">Hypothenemus hampei</name>
    <name type="common">Coffee berry borer</name>
    <dbReference type="NCBI Taxonomy" id="57062"/>
    <lineage>
        <taxon>Eukaryota</taxon>
        <taxon>Metazoa</taxon>
        <taxon>Ecdysozoa</taxon>
        <taxon>Arthropoda</taxon>
        <taxon>Hexapoda</taxon>
        <taxon>Insecta</taxon>
        <taxon>Pterygota</taxon>
        <taxon>Neoptera</taxon>
        <taxon>Endopterygota</taxon>
        <taxon>Coleoptera</taxon>
        <taxon>Polyphaga</taxon>
        <taxon>Cucujiformia</taxon>
        <taxon>Curculionidae</taxon>
        <taxon>Scolytinae</taxon>
        <taxon>Hypothenemus</taxon>
    </lineage>
</organism>
<evidence type="ECO:0000313" key="6">
    <source>
        <dbReference type="Proteomes" id="UP001566132"/>
    </source>
</evidence>
<accession>A0ABD1EB58</accession>
<feature type="compositionally biased region" description="Acidic residues" evidence="2">
    <location>
        <begin position="22"/>
        <end position="37"/>
    </location>
</feature>
<feature type="transmembrane region" description="Helical" evidence="3">
    <location>
        <begin position="481"/>
        <end position="502"/>
    </location>
</feature>
<dbReference type="GO" id="GO:0016020">
    <property type="term" value="C:membrane"/>
    <property type="evidence" value="ECO:0007669"/>
    <property type="project" value="UniProtKB-SubCell"/>
</dbReference>
<feature type="transmembrane region" description="Helical" evidence="3">
    <location>
        <begin position="103"/>
        <end position="125"/>
    </location>
</feature>
<name>A0ABD1EB58_HYPHA</name>
<feature type="region of interest" description="Disordered" evidence="2">
    <location>
        <begin position="21"/>
        <end position="45"/>
    </location>
</feature>
<comment type="caution">
    <text evidence="5">The sequence shown here is derived from an EMBL/GenBank/DDBJ whole genome shotgun (WGS) entry which is preliminary data.</text>
</comment>
<keyword evidence="3" id="KW-0472">Membrane</keyword>
<dbReference type="InterPro" id="IPR011701">
    <property type="entry name" value="MFS"/>
</dbReference>
<feature type="transmembrane region" description="Helical" evidence="3">
    <location>
        <begin position="451"/>
        <end position="469"/>
    </location>
</feature>
<dbReference type="InterPro" id="IPR050327">
    <property type="entry name" value="Proton-linked_MCT"/>
</dbReference>
<feature type="transmembrane region" description="Helical" evidence="3">
    <location>
        <begin position="163"/>
        <end position="183"/>
    </location>
</feature>
<evidence type="ECO:0000256" key="1">
    <source>
        <dbReference type="ARBA" id="ARBA00004141"/>
    </source>
</evidence>
<feature type="transmembrane region" description="Helical" evidence="3">
    <location>
        <begin position="222"/>
        <end position="240"/>
    </location>
</feature>
<feature type="transmembrane region" description="Helical" evidence="3">
    <location>
        <begin position="574"/>
        <end position="594"/>
    </location>
</feature>
<keyword evidence="3" id="KW-0812">Transmembrane</keyword>
<dbReference type="EMBL" id="JBDJPC010000009">
    <property type="protein sequence ID" value="KAL1491788.1"/>
    <property type="molecule type" value="Genomic_DNA"/>
</dbReference>
<dbReference type="Pfam" id="PF07690">
    <property type="entry name" value="MFS_1"/>
    <property type="match status" value="1"/>
</dbReference>
<evidence type="ECO:0000256" key="3">
    <source>
        <dbReference type="SAM" id="Phobius"/>
    </source>
</evidence>
<protein>
    <recommendedName>
        <fullName evidence="4">Major facilitator superfamily (MFS) profile domain-containing protein</fullName>
    </recommendedName>
</protein>
<feature type="transmembrane region" description="Helical" evidence="3">
    <location>
        <begin position="190"/>
        <end position="210"/>
    </location>
</feature>